<dbReference type="RefSeq" id="WP_145251790.1">
    <property type="nucleotide sequence ID" value="NZ_CP036278.1"/>
</dbReference>
<feature type="chain" id="PRO_5021818397" evidence="1">
    <location>
        <begin position="23"/>
        <end position="174"/>
    </location>
</feature>
<keyword evidence="1" id="KW-0732">Signal</keyword>
<name>A0A518AWK9_9BACT</name>
<reference evidence="2 3" key="1">
    <citation type="submission" date="2019-02" db="EMBL/GenBank/DDBJ databases">
        <title>Deep-cultivation of Planctomycetes and their phenomic and genomic characterization uncovers novel biology.</title>
        <authorList>
            <person name="Wiegand S."/>
            <person name="Jogler M."/>
            <person name="Boedeker C."/>
            <person name="Pinto D."/>
            <person name="Vollmers J."/>
            <person name="Rivas-Marin E."/>
            <person name="Kohn T."/>
            <person name="Peeters S.H."/>
            <person name="Heuer A."/>
            <person name="Rast P."/>
            <person name="Oberbeckmann S."/>
            <person name="Bunk B."/>
            <person name="Jeske O."/>
            <person name="Meyerdierks A."/>
            <person name="Storesund J.E."/>
            <person name="Kallscheuer N."/>
            <person name="Luecker S."/>
            <person name="Lage O.M."/>
            <person name="Pohl T."/>
            <person name="Merkel B.J."/>
            <person name="Hornburger P."/>
            <person name="Mueller R.-W."/>
            <person name="Bruemmer F."/>
            <person name="Labrenz M."/>
            <person name="Spormann A.M."/>
            <person name="Op den Camp H."/>
            <person name="Overmann J."/>
            <person name="Amann R."/>
            <person name="Jetten M.S.M."/>
            <person name="Mascher T."/>
            <person name="Medema M.H."/>
            <person name="Devos D.P."/>
            <person name="Kaster A.-K."/>
            <person name="Ovreas L."/>
            <person name="Rohde M."/>
            <person name="Galperin M.Y."/>
            <person name="Jogler C."/>
        </authorList>
    </citation>
    <scope>NUCLEOTIDE SEQUENCE [LARGE SCALE GENOMIC DNA]</scope>
    <source>
        <strain evidence="2 3">Pan181</strain>
    </source>
</reference>
<accession>A0A518AWK9</accession>
<organism evidence="2 3">
    <name type="scientific">Aeoliella mucimassa</name>
    <dbReference type="NCBI Taxonomy" id="2527972"/>
    <lineage>
        <taxon>Bacteria</taxon>
        <taxon>Pseudomonadati</taxon>
        <taxon>Planctomycetota</taxon>
        <taxon>Planctomycetia</taxon>
        <taxon>Pirellulales</taxon>
        <taxon>Lacipirellulaceae</taxon>
        <taxon>Aeoliella</taxon>
    </lineage>
</organism>
<sequence length="174" mass="19176" precursor="true">MNRLNARCQSVLLILFSLTLVGCTNDPPSEPADGLHPSDPSYIYVVMTSDDSPKLDYEGEGMLKQELVKPAAGASTFDYELIAFELPPGETFVAGGRNDDPQHHLVEFTGTMQRSGDNHFSLNGKLVSKVPVTIQFCKMVRDQHDTSEEFPELPFATGEHAVSFEGKVTGWLKE</sequence>
<evidence type="ECO:0000313" key="3">
    <source>
        <dbReference type="Proteomes" id="UP000315750"/>
    </source>
</evidence>
<dbReference type="KEGG" id="amuc:Pan181_53490"/>
<dbReference type="AlphaFoldDB" id="A0A518AWK9"/>
<gene>
    <name evidence="2" type="ORF">Pan181_53490</name>
</gene>
<protein>
    <submittedName>
        <fullName evidence="2">Uncharacterized protein</fullName>
    </submittedName>
</protein>
<feature type="signal peptide" evidence="1">
    <location>
        <begin position="1"/>
        <end position="22"/>
    </location>
</feature>
<dbReference type="PROSITE" id="PS51257">
    <property type="entry name" value="PROKAR_LIPOPROTEIN"/>
    <property type="match status" value="1"/>
</dbReference>
<dbReference type="EMBL" id="CP036278">
    <property type="protein sequence ID" value="QDU59108.1"/>
    <property type="molecule type" value="Genomic_DNA"/>
</dbReference>
<dbReference type="Proteomes" id="UP000315750">
    <property type="component" value="Chromosome"/>
</dbReference>
<evidence type="ECO:0000256" key="1">
    <source>
        <dbReference type="SAM" id="SignalP"/>
    </source>
</evidence>
<keyword evidence="3" id="KW-1185">Reference proteome</keyword>
<evidence type="ECO:0000313" key="2">
    <source>
        <dbReference type="EMBL" id="QDU59108.1"/>
    </source>
</evidence>
<proteinExistence type="predicted"/>